<dbReference type="Proteomes" id="UP000504631">
    <property type="component" value="Unplaced"/>
</dbReference>
<dbReference type="GeneID" id="117241014"/>
<dbReference type="RefSeq" id="XP_033362902.1">
    <property type="nucleotide sequence ID" value="XM_033507011.1"/>
</dbReference>
<dbReference type="Gene3D" id="2.40.50.140">
    <property type="entry name" value="Nucleic acid-binding proteins"/>
    <property type="match status" value="1"/>
</dbReference>
<dbReference type="PROSITE" id="PS50126">
    <property type="entry name" value="S1"/>
    <property type="match status" value="1"/>
</dbReference>
<sequence length="128" mass="14398">MHVAQGKEQQLGLTLSLKKIYDDPSNPKSRIVAALDPLILYFNKLVELSRNSYYKNRPIASVKLGQRVTGKIEKVTPDWLVVQLQNNLLGIVSKNHYSENKKIGDKISGTIITTLLSIMHKISAKQNK</sequence>
<name>A0A6J3LC51_9HYME</name>
<protein>
    <submittedName>
        <fullName evidence="3">Uncharacterized protein LOC117241014</fullName>
    </submittedName>
</protein>
<feature type="domain" description="S1 motif" evidence="1">
    <location>
        <begin position="65"/>
        <end position="128"/>
    </location>
</feature>
<organism evidence="2 3">
    <name type="scientific">Bombus vosnesenskii</name>
    <dbReference type="NCBI Taxonomy" id="207650"/>
    <lineage>
        <taxon>Eukaryota</taxon>
        <taxon>Metazoa</taxon>
        <taxon>Ecdysozoa</taxon>
        <taxon>Arthropoda</taxon>
        <taxon>Hexapoda</taxon>
        <taxon>Insecta</taxon>
        <taxon>Pterygota</taxon>
        <taxon>Neoptera</taxon>
        <taxon>Endopterygota</taxon>
        <taxon>Hymenoptera</taxon>
        <taxon>Apocrita</taxon>
        <taxon>Aculeata</taxon>
        <taxon>Apoidea</taxon>
        <taxon>Anthophila</taxon>
        <taxon>Apidae</taxon>
        <taxon>Bombus</taxon>
        <taxon>Pyrobombus</taxon>
    </lineage>
</organism>
<dbReference type="SMART" id="SM00316">
    <property type="entry name" value="S1"/>
    <property type="match status" value="1"/>
</dbReference>
<evidence type="ECO:0000313" key="3">
    <source>
        <dbReference type="RefSeq" id="XP_033362902.1"/>
    </source>
</evidence>
<evidence type="ECO:0000313" key="2">
    <source>
        <dbReference type="Proteomes" id="UP000504631"/>
    </source>
</evidence>
<reference evidence="3" key="1">
    <citation type="submission" date="2025-08" db="UniProtKB">
        <authorList>
            <consortium name="RefSeq"/>
        </authorList>
    </citation>
    <scope>IDENTIFICATION</scope>
    <source>
        <tissue evidence="3">Muscle</tissue>
    </source>
</reference>
<dbReference type="AlphaFoldDB" id="A0A6J3LC51"/>
<dbReference type="GO" id="GO:0003676">
    <property type="term" value="F:nucleic acid binding"/>
    <property type="evidence" value="ECO:0007669"/>
    <property type="project" value="InterPro"/>
</dbReference>
<gene>
    <name evidence="3" type="primary">LOC117241014</name>
</gene>
<accession>A0A6J3LC51</accession>
<evidence type="ECO:0000259" key="1">
    <source>
        <dbReference type="PROSITE" id="PS50126"/>
    </source>
</evidence>
<dbReference type="InterPro" id="IPR012340">
    <property type="entry name" value="NA-bd_OB-fold"/>
</dbReference>
<dbReference type="SUPFAM" id="SSF50249">
    <property type="entry name" value="Nucleic acid-binding proteins"/>
    <property type="match status" value="1"/>
</dbReference>
<keyword evidence="2" id="KW-1185">Reference proteome</keyword>
<dbReference type="KEGG" id="bvk:117241014"/>
<dbReference type="InterPro" id="IPR003029">
    <property type="entry name" value="S1_domain"/>
</dbReference>
<proteinExistence type="predicted"/>